<keyword evidence="2" id="KW-1185">Reference proteome</keyword>
<sequence length="123" mass="14242">MLIPFHPKFSNVLLGAVPLKKLTNVVSYSALLNCQRDEIALESPKKKQITTYYPQSRIFKSMNNAISLKKIEFAEGINLQRKKIVFGKPKQVYRHNSQKLHEPRGELKIFCKKLNLIEGKRCE</sequence>
<proteinExistence type="predicted"/>
<name>A0A1R2ARF5_9CILI</name>
<comment type="caution">
    <text evidence="1">The sequence shown here is derived from an EMBL/GenBank/DDBJ whole genome shotgun (WGS) entry which is preliminary data.</text>
</comment>
<dbReference type="EMBL" id="MPUH01001566">
    <property type="protein sequence ID" value="OMJ67088.1"/>
    <property type="molecule type" value="Genomic_DNA"/>
</dbReference>
<reference evidence="1 2" key="1">
    <citation type="submission" date="2016-11" db="EMBL/GenBank/DDBJ databases">
        <title>The macronuclear genome of Stentor coeruleus: a giant cell with tiny introns.</title>
        <authorList>
            <person name="Slabodnick M."/>
            <person name="Ruby J.G."/>
            <person name="Reiff S.B."/>
            <person name="Swart E.C."/>
            <person name="Gosai S."/>
            <person name="Prabakaran S."/>
            <person name="Witkowska E."/>
            <person name="Larue G.E."/>
            <person name="Fisher S."/>
            <person name="Freeman R.M."/>
            <person name="Gunawardena J."/>
            <person name="Chu W."/>
            <person name="Stover N.A."/>
            <person name="Gregory B.D."/>
            <person name="Nowacki M."/>
            <person name="Derisi J."/>
            <person name="Roy S.W."/>
            <person name="Marshall W.F."/>
            <person name="Sood P."/>
        </authorList>
    </citation>
    <scope>NUCLEOTIDE SEQUENCE [LARGE SCALE GENOMIC DNA]</scope>
    <source>
        <strain evidence="1">WM001</strain>
    </source>
</reference>
<evidence type="ECO:0000313" key="2">
    <source>
        <dbReference type="Proteomes" id="UP000187209"/>
    </source>
</evidence>
<gene>
    <name evidence="1" type="ORF">SteCoe_35844</name>
</gene>
<evidence type="ECO:0000313" key="1">
    <source>
        <dbReference type="EMBL" id="OMJ67088.1"/>
    </source>
</evidence>
<protein>
    <submittedName>
        <fullName evidence="1">Uncharacterized protein</fullName>
    </submittedName>
</protein>
<dbReference type="AlphaFoldDB" id="A0A1R2ARF5"/>
<accession>A0A1R2ARF5</accession>
<dbReference type="Proteomes" id="UP000187209">
    <property type="component" value="Unassembled WGS sequence"/>
</dbReference>
<organism evidence="1 2">
    <name type="scientific">Stentor coeruleus</name>
    <dbReference type="NCBI Taxonomy" id="5963"/>
    <lineage>
        <taxon>Eukaryota</taxon>
        <taxon>Sar</taxon>
        <taxon>Alveolata</taxon>
        <taxon>Ciliophora</taxon>
        <taxon>Postciliodesmatophora</taxon>
        <taxon>Heterotrichea</taxon>
        <taxon>Heterotrichida</taxon>
        <taxon>Stentoridae</taxon>
        <taxon>Stentor</taxon>
    </lineage>
</organism>